<feature type="domain" description="OmpR/PhoB-type" evidence="8">
    <location>
        <begin position="1"/>
        <end position="100"/>
    </location>
</feature>
<dbReference type="Pfam" id="PF00498">
    <property type="entry name" value="FHA"/>
    <property type="match status" value="1"/>
</dbReference>
<dbReference type="PROSITE" id="PS51755">
    <property type="entry name" value="OMPR_PHOB"/>
    <property type="match status" value="1"/>
</dbReference>
<evidence type="ECO:0000259" key="7">
    <source>
        <dbReference type="PROSITE" id="PS50006"/>
    </source>
</evidence>
<accession>A0A1Q4HK86</accession>
<feature type="domain" description="FHA" evidence="7">
    <location>
        <begin position="302"/>
        <end position="351"/>
    </location>
</feature>
<proteinExistence type="inferred from homology"/>
<sequence>MVQNALRFGVLGPLQMIADGTELPLGPAKQRAVLAMLLINRNRTVSIDALIDAAWQECPPPEARGSLHAHVSRLRRLVSDAGVDPGTVLVRAQPGYRLNVPDEACDLGRFATAHRAGIEAAAAGRFAQAGSHLSAALAEWRGPVLDDLRDFRFVDAFAAALAEDRLVTLTAWAESEIACGRAHSIIGELEALVTEHPYREPLWAQLIAGYYLADRQHDALDAYARLRTVLADDLGIDPGPTLRNLHQRVLNQEPLDVKHAARATAKRAAGTLQWRTEPGRERAVAHLRDSAGRRYRLRGTATKVGRLPDNDIVLDDDTVSRFHAVIVDTGNSFVITDLQSANGVDLGGERIRGSATLADGDRICICGHDFTFEFGVRADGGA</sequence>
<dbReference type="SMART" id="SM01043">
    <property type="entry name" value="BTAD"/>
    <property type="match status" value="1"/>
</dbReference>
<dbReference type="SMART" id="SM00862">
    <property type="entry name" value="Trans_reg_C"/>
    <property type="match status" value="1"/>
</dbReference>
<evidence type="ECO:0000313" key="10">
    <source>
        <dbReference type="Proteomes" id="UP000186438"/>
    </source>
</evidence>
<evidence type="ECO:0000256" key="3">
    <source>
        <dbReference type="ARBA" id="ARBA00023015"/>
    </source>
</evidence>
<keyword evidence="3" id="KW-0805">Transcription regulation</keyword>
<dbReference type="SUPFAM" id="SSF49879">
    <property type="entry name" value="SMAD/FHA domain"/>
    <property type="match status" value="1"/>
</dbReference>
<dbReference type="GO" id="GO:0000160">
    <property type="term" value="P:phosphorelay signal transduction system"/>
    <property type="evidence" value="ECO:0007669"/>
    <property type="project" value="InterPro"/>
</dbReference>
<gene>
    <name evidence="9" type="ORF">BRW65_25710</name>
</gene>
<dbReference type="CDD" id="cd00060">
    <property type="entry name" value="FHA"/>
    <property type="match status" value="1"/>
</dbReference>
<protein>
    <submittedName>
        <fullName evidence="9">Regulator</fullName>
    </submittedName>
</protein>
<dbReference type="STRING" id="53378.BRW65_25710"/>
<dbReference type="InterPro" id="IPR016032">
    <property type="entry name" value="Sig_transdc_resp-reg_C-effctor"/>
</dbReference>
<dbReference type="Proteomes" id="UP000186438">
    <property type="component" value="Unassembled WGS sequence"/>
</dbReference>
<comment type="caution">
    <text evidence="9">The sequence shown here is derived from an EMBL/GenBank/DDBJ whole genome shotgun (WGS) entry which is preliminary data.</text>
</comment>
<evidence type="ECO:0000259" key="8">
    <source>
        <dbReference type="PROSITE" id="PS51755"/>
    </source>
</evidence>
<keyword evidence="4 6" id="KW-0238">DNA-binding</keyword>
<dbReference type="InterPro" id="IPR000253">
    <property type="entry name" value="FHA_dom"/>
</dbReference>
<dbReference type="PROSITE" id="PS50006">
    <property type="entry name" value="FHA_DOMAIN"/>
    <property type="match status" value="1"/>
</dbReference>
<evidence type="ECO:0000313" key="9">
    <source>
        <dbReference type="EMBL" id="OJZ67934.1"/>
    </source>
</evidence>
<dbReference type="InterPro" id="IPR051677">
    <property type="entry name" value="AfsR-DnrI-RedD_regulator"/>
</dbReference>
<dbReference type="GO" id="GO:0003677">
    <property type="term" value="F:DNA binding"/>
    <property type="evidence" value="ECO:0007669"/>
    <property type="project" value="UniProtKB-UniRule"/>
</dbReference>
<dbReference type="CDD" id="cd15831">
    <property type="entry name" value="BTAD"/>
    <property type="match status" value="1"/>
</dbReference>
<dbReference type="SUPFAM" id="SSF48452">
    <property type="entry name" value="TPR-like"/>
    <property type="match status" value="1"/>
</dbReference>
<keyword evidence="2" id="KW-0597">Phosphoprotein</keyword>
<dbReference type="InterPro" id="IPR001867">
    <property type="entry name" value="OmpR/PhoB-type_DNA-bd"/>
</dbReference>
<dbReference type="Gene3D" id="2.60.200.20">
    <property type="match status" value="1"/>
</dbReference>
<dbReference type="InterPro" id="IPR011990">
    <property type="entry name" value="TPR-like_helical_dom_sf"/>
</dbReference>
<evidence type="ECO:0000256" key="6">
    <source>
        <dbReference type="PROSITE-ProRule" id="PRU01091"/>
    </source>
</evidence>
<keyword evidence="5" id="KW-0804">Transcription</keyword>
<feature type="DNA-binding region" description="OmpR/PhoB-type" evidence="6">
    <location>
        <begin position="1"/>
        <end position="100"/>
    </location>
</feature>
<dbReference type="OrthoDB" id="4336084at2"/>
<dbReference type="EMBL" id="MPNT01000036">
    <property type="protein sequence ID" value="OJZ67934.1"/>
    <property type="molecule type" value="Genomic_DNA"/>
</dbReference>
<dbReference type="Pfam" id="PF00486">
    <property type="entry name" value="Trans_reg_C"/>
    <property type="match status" value="1"/>
</dbReference>
<dbReference type="AlphaFoldDB" id="A0A1Q4HK86"/>
<name>A0A1Q4HK86_9MYCO</name>
<dbReference type="RefSeq" id="WP_073879651.1">
    <property type="nucleotide sequence ID" value="NZ_MPNT01000036.1"/>
</dbReference>
<dbReference type="SUPFAM" id="SSF46894">
    <property type="entry name" value="C-terminal effector domain of the bipartite response regulators"/>
    <property type="match status" value="1"/>
</dbReference>
<dbReference type="Gene3D" id="1.25.40.10">
    <property type="entry name" value="Tetratricopeptide repeat domain"/>
    <property type="match status" value="1"/>
</dbReference>
<organism evidence="9 10">
    <name type="scientific">Mycobacterium paraffinicum</name>
    <dbReference type="NCBI Taxonomy" id="53378"/>
    <lineage>
        <taxon>Bacteria</taxon>
        <taxon>Bacillati</taxon>
        <taxon>Actinomycetota</taxon>
        <taxon>Actinomycetes</taxon>
        <taxon>Mycobacteriales</taxon>
        <taxon>Mycobacteriaceae</taxon>
        <taxon>Mycobacterium</taxon>
    </lineage>
</organism>
<dbReference type="InterPro" id="IPR008984">
    <property type="entry name" value="SMAD_FHA_dom_sf"/>
</dbReference>
<dbReference type="Pfam" id="PF03704">
    <property type="entry name" value="BTAD"/>
    <property type="match status" value="1"/>
</dbReference>
<keyword evidence="10" id="KW-1185">Reference proteome</keyword>
<reference evidence="9 10" key="1">
    <citation type="submission" date="2016-11" db="EMBL/GenBank/DDBJ databases">
        <title>Genome sequences of unsequenced Mycobacteria.</title>
        <authorList>
            <person name="Greninger A.L."/>
            <person name="Fang F."/>
            <person name="Jerome K.R."/>
        </authorList>
    </citation>
    <scope>NUCLEOTIDE SEQUENCE [LARGE SCALE GENOMIC DNA]</scope>
    <source>
        <strain evidence="9 10">M11</strain>
    </source>
</reference>
<evidence type="ECO:0000256" key="5">
    <source>
        <dbReference type="ARBA" id="ARBA00023163"/>
    </source>
</evidence>
<comment type="similarity">
    <text evidence="1">Belongs to the AfsR/DnrI/RedD regulatory family.</text>
</comment>
<evidence type="ECO:0000256" key="2">
    <source>
        <dbReference type="ARBA" id="ARBA00022553"/>
    </source>
</evidence>
<dbReference type="InterPro" id="IPR036388">
    <property type="entry name" value="WH-like_DNA-bd_sf"/>
</dbReference>
<dbReference type="PANTHER" id="PTHR35807">
    <property type="entry name" value="TRANSCRIPTIONAL REGULATOR REDD-RELATED"/>
    <property type="match status" value="1"/>
</dbReference>
<dbReference type="PANTHER" id="PTHR35807:SF1">
    <property type="entry name" value="TRANSCRIPTIONAL REGULATOR REDD"/>
    <property type="match status" value="1"/>
</dbReference>
<dbReference type="FunFam" id="1.25.40.10:FF:000222">
    <property type="entry name" value="SARP family transcriptional regulator"/>
    <property type="match status" value="1"/>
</dbReference>
<dbReference type="InterPro" id="IPR005158">
    <property type="entry name" value="BTAD"/>
</dbReference>
<dbReference type="Gene3D" id="1.10.10.10">
    <property type="entry name" value="Winged helix-like DNA-binding domain superfamily/Winged helix DNA-binding domain"/>
    <property type="match status" value="1"/>
</dbReference>
<dbReference type="GO" id="GO:0006355">
    <property type="term" value="P:regulation of DNA-templated transcription"/>
    <property type="evidence" value="ECO:0007669"/>
    <property type="project" value="InterPro"/>
</dbReference>
<evidence type="ECO:0000256" key="1">
    <source>
        <dbReference type="ARBA" id="ARBA00005820"/>
    </source>
</evidence>
<evidence type="ECO:0000256" key="4">
    <source>
        <dbReference type="ARBA" id="ARBA00023125"/>
    </source>
</evidence>
<dbReference type="FunFam" id="1.10.10.10:FF:000528">
    <property type="entry name" value="Transcriptional regulatory protein EmbR"/>
    <property type="match status" value="1"/>
</dbReference>
<dbReference type="SMART" id="SM00240">
    <property type="entry name" value="FHA"/>
    <property type="match status" value="1"/>
</dbReference>